<evidence type="ECO:0000313" key="3">
    <source>
        <dbReference type="Proteomes" id="UP001176940"/>
    </source>
</evidence>
<dbReference type="InterPro" id="IPR027417">
    <property type="entry name" value="P-loop_NTPase"/>
</dbReference>
<dbReference type="EMBL" id="CAUEEQ010016104">
    <property type="protein sequence ID" value="CAJ0940007.1"/>
    <property type="molecule type" value="Genomic_DNA"/>
</dbReference>
<dbReference type="PANTHER" id="PTHR16008:SF4">
    <property type="entry name" value="F-BOX ONLY PROTEIN 4"/>
    <property type="match status" value="1"/>
</dbReference>
<comment type="caution">
    <text evidence="2">The sequence shown here is derived from an EMBL/GenBank/DDBJ whole genome shotgun (WGS) entry which is preliminary data.</text>
</comment>
<name>A0ABN9LE66_9NEOB</name>
<dbReference type="InterPro" id="IPR039588">
    <property type="entry name" value="FBXO4"/>
</dbReference>
<protein>
    <submittedName>
        <fullName evidence="2">Uncharacterized protein</fullName>
    </submittedName>
</protein>
<accession>A0ABN9LE66</accession>
<reference evidence="2" key="1">
    <citation type="submission" date="2023-07" db="EMBL/GenBank/DDBJ databases">
        <authorList>
            <person name="Stuckert A."/>
        </authorList>
    </citation>
    <scope>NUCLEOTIDE SEQUENCE</scope>
</reference>
<keyword evidence="3" id="KW-1185">Reference proteome</keyword>
<organism evidence="2 3">
    <name type="scientific">Ranitomeya imitator</name>
    <name type="common">mimic poison frog</name>
    <dbReference type="NCBI Taxonomy" id="111125"/>
    <lineage>
        <taxon>Eukaryota</taxon>
        <taxon>Metazoa</taxon>
        <taxon>Chordata</taxon>
        <taxon>Craniata</taxon>
        <taxon>Vertebrata</taxon>
        <taxon>Euteleostomi</taxon>
        <taxon>Amphibia</taxon>
        <taxon>Batrachia</taxon>
        <taxon>Anura</taxon>
        <taxon>Neobatrachia</taxon>
        <taxon>Hyloidea</taxon>
        <taxon>Dendrobatidae</taxon>
        <taxon>Dendrobatinae</taxon>
        <taxon>Ranitomeya</taxon>
    </lineage>
</organism>
<dbReference type="Proteomes" id="UP001176940">
    <property type="component" value="Unassembled WGS sequence"/>
</dbReference>
<sequence length="202" mass="22498">MQRKKKSKMPYVNQKPAHSPITEHNREDEVAQIQAMMDPLHGAQRRPLLVLACVTNPGDKRIPCVYLAHELCLNKLNRTWMDSSTCQETLDSLIEAVNKTLMVDEEFISTQSPSEGPCGSEIGHPIRIQSDNATAVAFINRQGGNHSRTAMHEWQQNNTHGAVSPNDWLGDKDFTVQNTEASTLSGLLDGITWILAELGKKI</sequence>
<evidence type="ECO:0000313" key="2">
    <source>
        <dbReference type="EMBL" id="CAJ0940007.1"/>
    </source>
</evidence>
<dbReference type="PANTHER" id="PTHR16008">
    <property type="entry name" value="F-BOX ONLY PROTEIN 4"/>
    <property type="match status" value="1"/>
</dbReference>
<dbReference type="Gene3D" id="3.40.50.300">
    <property type="entry name" value="P-loop containing nucleotide triphosphate hydrolases"/>
    <property type="match status" value="1"/>
</dbReference>
<evidence type="ECO:0000256" key="1">
    <source>
        <dbReference type="SAM" id="MobiDB-lite"/>
    </source>
</evidence>
<feature type="region of interest" description="Disordered" evidence="1">
    <location>
        <begin position="1"/>
        <end position="24"/>
    </location>
</feature>
<proteinExistence type="predicted"/>
<gene>
    <name evidence="2" type="ORF">RIMI_LOCUS8206408</name>
</gene>